<dbReference type="EMBL" id="AVOT02001557">
    <property type="protein sequence ID" value="MBW0467349.1"/>
    <property type="molecule type" value="Genomic_DNA"/>
</dbReference>
<gene>
    <name evidence="2" type="ORF">O181_007064</name>
</gene>
<accession>A0A9Q3GHH7</accession>
<organism evidence="2 3">
    <name type="scientific">Austropuccinia psidii MF-1</name>
    <dbReference type="NCBI Taxonomy" id="1389203"/>
    <lineage>
        <taxon>Eukaryota</taxon>
        <taxon>Fungi</taxon>
        <taxon>Dikarya</taxon>
        <taxon>Basidiomycota</taxon>
        <taxon>Pucciniomycotina</taxon>
        <taxon>Pucciniomycetes</taxon>
        <taxon>Pucciniales</taxon>
        <taxon>Sphaerophragmiaceae</taxon>
        <taxon>Austropuccinia</taxon>
    </lineage>
</organism>
<feature type="region of interest" description="Disordered" evidence="1">
    <location>
        <begin position="44"/>
        <end position="69"/>
    </location>
</feature>
<evidence type="ECO:0000256" key="1">
    <source>
        <dbReference type="SAM" id="MobiDB-lite"/>
    </source>
</evidence>
<reference evidence="2" key="1">
    <citation type="submission" date="2021-03" db="EMBL/GenBank/DDBJ databases">
        <title>Draft genome sequence of rust myrtle Austropuccinia psidii MF-1, a brazilian biotype.</title>
        <authorList>
            <person name="Quecine M.C."/>
            <person name="Pachon D.M.R."/>
            <person name="Bonatelli M.L."/>
            <person name="Correr F.H."/>
            <person name="Franceschini L.M."/>
            <person name="Leite T.F."/>
            <person name="Margarido G.R.A."/>
            <person name="Almeida C.A."/>
            <person name="Ferrarezi J.A."/>
            <person name="Labate C.A."/>
        </authorList>
    </citation>
    <scope>NUCLEOTIDE SEQUENCE</scope>
    <source>
        <strain evidence="2">MF-1</strain>
    </source>
</reference>
<sequence>MPFQHSPPAKNTISQSHQAVLTHTERAPIYHTPSVCQLSASLERCEPMEGDAPSGRGGGEESVEQEDLKKPEVAASFEVAPEASEAPNIALSNQPLVSQPEPNFLEMIEQMTQFMGKFTKAVSFGDNSRLHQ</sequence>
<proteinExistence type="predicted"/>
<evidence type="ECO:0000313" key="3">
    <source>
        <dbReference type="Proteomes" id="UP000765509"/>
    </source>
</evidence>
<protein>
    <submittedName>
        <fullName evidence="2">Uncharacterized protein</fullName>
    </submittedName>
</protein>
<comment type="caution">
    <text evidence="2">The sequence shown here is derived from an EMBL/GenBank/DDBJ whole genome shotgun (WGS) entry which is preliminary data.</text>
</comment>
<feature type="region of interest" description="Disordered" evidence="1">
    <location>
        <begin position="1"/>
        <end position="26"/>
    </location>
</feature>
<keyword evidence="3" id="KW-1185">Reference proteome</keyword>
<feature type="compositionally biased region" description="Polar residues" evidence="1">
    <location>
        <begin position="9"/>
        <end position="21"/>
    </location>
</feature>
<name>A0A9Q3GHH7_9BASI</name>
<evidence type="ECO:0000313" key="2">
    <source>
        <dbReference type="EMBL" id="MBW0467349.1"/>
    </source>
</evidence>
<dbReference type="Proteomes" id="UP000765509">
    <property type="component" value="Unassembled WGS sequence"/>
</dbReference>
<dbReference type="AlphaFoldDB" id="A0A9Q3GHH7"/>